<dbReference type="AlphaFoldDB" id="A0A388L908"/>
<dbReference type="Gramene" id="GBG78787">
    <property type="protein sequence ID" value="GBG78787"/>
    <property type="gene ID" value="CBR_g28011"/>
</dbReference>
<keyword evidence="3" id="KW-1185">Reference proteome</keyword>
<feature type="compositionally biased region" description="Basic and acidic residues" evidence="1">
    <location>
        <begin position="265"/>
        <end position="281"/>
    </location>
</feature>
<evidence type="ECO:0000313" key="2">
    <source>
        <dbReference type="EMBL" id="GBG78787.1"/>
    </source>
</evidence>
<sequence length="763" mass="84791">MDCVGANRQSAKRPAFFFSGAERRGKEDDEPPRWRRPRRHDDDAVPVIDFVTSFKGSLLEKWHIVPLQLAYLNMELSDCRWLEGSMMRDGLRAFLDQRRAVHLLGRRDYQGFARAFANYLFSCDDTCKRLMRSEGKIEEMMHAFLSSIFRSRSSSSSSCSSPSSSSSAAAVVGHDGGKYYKDDNWAAAAAAATWRGSDAGGGAGTLRSCHRPRHRRPRRRRHGRHVGRDVHVDNRDPDNTGARHRGEIASSGRQRSTATVRKPRSRSDRARDGGNDLLGRDYDEDEDDAQVLEVARRSDPDPDPAAAAAAPDNASVGAADADVAASTRDANDECRGGASRAIELRRDDDDDAEQQQQDEGEEEGEEEEEEEKVGGGGVVEVVGMRWKEVFAKQFVRFCRSENAAELTKSFARFGSDIWRESDAALAEVMYCYGRVIADDGQFRPDPNRSVVELMDYDVIGWDGDRMSLRTVFLQINADEWYAVVIRGSRDKESRVSIAMAGRNTDLSGTVVKLTKWDVIDTSYMSHLSRSRRTLPPPPNPAAAQPPCTLALARNPAVAEPPCTLAPNNPAVAELPCTLAPNNPAAAEPPCTLAPNNPSSSGPPCRDNTYVRDNTFVVPSGVDEQYSLSKDEPFFSTDGRFETSISRVKALRYDNGNLSAVKVDRSKESEVAVIIHLAASLINLPRSTSDFDDCVIKHGMRLRSLRDAKEILCTQFMRVFRGSIWARLPSDLVMRIVDFLPHRRFLIRPAEGSPNFHPSAQRYT</sequence>
<proteinExistence type="predicted"/>
<evidence type="ECO:0000313" key="3">
    <source>
        <dbReference type="Proteomes" id="UP000265515"/>
    </source>
</evidence>
<name>A0A388L908_CHABU</name>
<feature type="compositionally biased region" description="Basic and acidic residues" evidence="1">
    <location>
        <begin position="226"/>
        <end position="238"/>
    </location>
</feature>
<comment type="caution">
    <text evidence="2">The sequence shown here is derived from an EMBL/GenBank/DDBJ whole genome shotgun (WGS) entry which is preliminary data.</text>
</comment>
<evidence type="ECO:0000256" key="1">
    <source>
        <dbReference type="SAM" id="MobiDB-lite"/>
    </source>
</evidence>
<feature type="compositionally biased region" description="Basic residues" evidence="1">
    <location>
        <begin position="208"/>
        <end position="225"/>
    </location>
</feature>
<organism evidence="2 3">
    <name type="scientific">Chara braunii</name>
    <name type="common">Braun's stonewort</name>
    <dbReference type="NCBI Taxonomy" id="69332"/>
    <lineage>
        <taxon>Eukaryota</taxon>
        <taxon>Viridiplantae</taxon>
        <taxon>Streptophyta</taxon>
        <taxon>Charophyceae</taxon>
        <taxon>Charales</taxon>
        <taxon>Characeae</taxon>
        <taxon>Chara</taxon>
    </lineage>
</organism>
<feature type="compositionally biased region" description="Acidic residues" evidence="1">
    <location>
        <begin position="348"/>
        <end position="371"/>
    </location>
</feature>
<feature type="compositionally biased region" description="Low complexity" evidence="1">
    <location>
        <begin position="304"/>
        <end position="326"/>
    </location>
</feature>
<reference evidence="2 3" key="1">
    <citation type="journal article" date="2018" name="Cell">
        <title>The Chara Genome: Secondary Complexity and Implications for Plant Terrestrialization.</title>
        <authorList>
            <person name="Nishiyama T."/>
            <person name="Sakayama H."/>
            <person name="Vries J.D."/>
            <person name="Buschmann H."/>
            <person name="Saint-Marcoux D."/>
            <person name="Ullrich K.K."/>
            <person name="Haas F.B."/>
            <person name="Vanderstraeten L."/>
            <person name="Becker D."/>
            <person name="Lang D."/>
            <person name="Vosolsobe S."/>
            <person name="Rombauts S."/>
            <person name="Wilhelmsson P.K.I."/>
            <person name="Janitza P."/>
            <person name="Kern R."/>
            <person name="Heyl A."/>
            <person name="Rumpler F."/>
            <person name="Villalobos L.I.A.C."/>
            <person name="Clay J.M."/>
            <person name="Skokan R."/>
            <person name="Toyoda A."/>
            <person name="Suzuki Y."/>
            <person name="Kagoshima H."/>
            <person name="Schijlen E."/>
            <person name="Tajeshwar N."/>
            <person name="Catarino B."/>
            <person name="Hetherington A.J."/>
            <person name="Saltykova A."/>
            <person name="Bonnot C."/>
            <person name="Breuninger H."/>
            <person name="Symeonidi A."/>
            <person name="Radhakrishnan G.V."/>
            <person name="Van Nieuwerburgh F."/>
            <person name="Deforce D."/>
            <person name="Chang C."/>
            <person name="Karol K.G."/>
            <person name="Hedrich R."/>
            <person name="Ulvskov P."/>
            <person name="Glockner G."/>
            <person name="Delwiche C.F."/>
            <person name="Petrasek J."/>
            <person name="Van de Peer Y."/>
            <person name="Friml J."/>
            <person name="Beilby M."/>
            <person name="Dolan L."/>
            <person name="Kohara Y."/>
            <person name="Sugano S."/>
            <person name="Fujiyama A."/>
            <person name="Delaux P.-M."/>
            <person name="Quint M."/>
            <person name="TheiBen G."/>
            <person name="Hagemann M."/>
            <person name="Harholt J."/>
            <person name="Dunand C."/>
            <person name="Zachgo S."/>
            <person name="Langdale J."/>
            <person name="Maumus F."/>
            <person name="Straeten D.V.D."/>
            <person name="Gould S.B."/>
            <person name="Rensing S.A."/>
        </authorList>
    </citation>
    <scope>NUCLEOTIDE SEQUENCE [LARGE SCALE GENOMIC DNA]</scope>
    <source>
        <strain evidence="2 3">S276</strain>
    </source>
</reference>
<protein>
    <submittedName>
        <fullName evidence="2">Uncharacterized protein</fullName>
    </submittedName>
</protein>
<gene>
    <name evidence="2" type="ORF">CBR_g28011</name>
</gene>
<accession>A0A388L908</accession>
<feature type="region of interest" description="Disordered" evidence="1">
    <location>
        <begin position="196"/>
        <end position="377"/>
    </location>
</feature>
<dbReference type="Proteomes" id="UP000265515">
    <property type="component" value="Unassembled WGS sequence"/>
</dbReference>
<dbReference type="EMBL" id="BFEA01000303">
    <property type="protein sequence ID" value="GBG78787.1"/>
    <property type="molecule type" value="Genomic_DNA"/>
</dbReference>